<keyword evidence="4" id="KW-1185">Reference proteome</keyword>
<gene>
    <name evidence="3" type="ORF">SAMN05518682_0485</name>
</gene>
<dbReference type="EMBL" id="FTMI01000001">
    <property type="protein sequence ID" value="SIP91580.1"/>
    <property type="molecule type" value="Genomic_DNA"/>
</dbReference>
<feature type="domain" description="Metallo-beta-lactamase" evidence="2">
    <location>
        <begin position="26"/>
        <end position="230"/>
    </location>
</feature>
<dbReference type="RefSeq" id="WP_083711265.1">
    <property type="nucleotide sequence ID" value="NZ_FTMI01000001.1"/>
</dbReference>
<sequence>MSAPTPVTRLAAVLRADNPGPMTLDGTRSYVLRAPGSASCVVVDPGPDDATHLDALAAAGPVELVLVTHRHADHTAGSPGLRARTGAPVRAADPDHCHGGAPLRDGEVIEAAGLRVVVLATPGHTADSVCLVLPDDGPVASTDDRARRTADPGPAGSGTAGPAAAGSGTAADEGARAPSGTTILTGDTVLGAGTTVIAAPDGSLGAYLASLDAIEAVSGGLGPVAGLPGHGPVVDDLAARVRAYREHRHDRLAQVRAALTTLGLAPDAPGAVDEMVARVYADVDPTVRGAARQSVAAQLAFLAGPDTDAGTGTGTGTSTRTRTRTRTIADIGADAADDTPGAPSRDG</sequence>
<organism evidence="3 4">
    <name type="scientific">Cellulosimicrobium aquatile</name>
    <dbReference type="NCBI Taxonomy" id="1612203"/>
    <lineage>
        <taxon>Bacteria</taxon>
        <taxon>Bacillati</taxon>
        <taxon>Actinomycetota</taxon>
        <taxon>Actinomycetes</taxon>
        <taxon>Micrococcales</taxon>
        <taxon>Promicromonosporaceae</taxon>
        <taxon>Cellulosimicrobium</taxon>
    </lineage>
</organism>
<evidence type="ECO:0000256" key="1">
    <source>
        <dbReference type="SAM" id="MobiDB-lite"/>
    </source>
</evidence>
<dbReference type="SUPFAM" id="SSF56281">
    <property type="entry name" value="Metallo-hydrolase/oxidoreductase"/>
    <property type="match status" value="1"/>
</dbReference>
<dbReference type="Proteomes" id="UP000186235">
    <property type="component" value="Unassembled WGS sequence"/>
</dbReference>
<dbReference type="InterPro" id="IPR050662">
    <property type="entry name" value="Sec-metab_biosynth-thioest"/>
</dbReference>
<dbReference type="InterPro" id="IPR036388">
    <property type="entry name" value="WH-like_DNA-bd_sf"/>
</dbReference>
<evidence type="ECO:0000313" key="3">
    <source>
        <dbReference type="EMBL" id="SIP91580.1"/>
    </source>
</evidence>
<dbReference type="PANTHER" id="PTHR23131">
    <property type="entry name" value="ENDORIBONUCLEASE LACTB2"/>
    <property type="match status" value="1"/>
</dbReference>
<accession>A0A1N6NHN4</accession>
<evidence type="ECO:0000259" key="2">
    <source>
        <dbReference type="SMART" id="SM00849"/>
    </source>
</evidence>
<feature type="region of interest" description="Disordered" evidence="1">
    <location>
        <begin position="131"/>
        <end position="180"/>
    </location>
</feature>
<evidence type="ECO:0000313" key="4">
    <source>
        <dbReference type="Proteomes" id="UP000186235"/>
    </source>
</evidence>
<dbReference type="Gene3D" id="3.60.15.10">
    <property type="entry name" value="Ribonuclease Z/Hydroxyacylglutathione hydrolase-like"/>
    <property type="match status" value="2"/>
</dbReference>
<dbReference type="InterPro" id="IPR001279">
    <property type="entry name" value="Metallo-B-lactamas"/>
</dbReference>
<feature type="region of interest" description="Disordered" evidence="1">
    <location>
        <begin position="305"/>
        <end position="347"/>
    </location>
</feature>
<protein>
    <submittedName>
        <fullName evidence="3">Glyoxylase, beta-lactamase superfamily II</fullName>
    </submittedName>
</protein>
<dbReference type="Pfam" id="PF00753">
    <property type="entry name" value="Lactamase_B"/>
    <property type="match status" value="1"/>
</dbReference>
<dbReference type="SMART" id="SM00849">
    <property type="entry name" value="Lactamase_B"/>
    <property type="match status" value="1"/>
</dbReference>
<feature type="compositionally biased region" description="Low complexity" evidence="1">
    <location>
        <begin position="160"/>
        <end position="172"/>
    </location>
</feature>
<dbReference type="Gene3D" id="1.10.10.10">
    <property type="entry name" value="Winged helix-like DNA-binding domain superfamily/Winged helix DNA-binding domain"/>
    <property type="match status" value="1"/>
</dbReference>
<reference evidence="4" key="1">
    <citation type="submission" date="2017-01" db="EMBL/GenBank/DDBJ databases">
        <authorList>
            <person name="Varghese N."/>
            <person name="Submissions S."/>
        </authorList>
    </citation>
    <scope>NUCLEOTIDE SEQUENCE [LARGE SCALE GENOMIC DNA]</scope>
    <source>
        <strain evidence="4">3bp</strain>
    </source>
</reference>
<proteinExistence type="predicted"/>
<name>A0A1N6NHN4_9MICO</name>
<feature type="region of interest" description="Disordered" evidence="1">
    <location>
        <begin position="74"/>
        <end position="100"/>
    </location>
</feature>
<dbReference type="InterPro" id="IPR036866">
    <property type="entry name" value="RibonucZ/Hydroxyglut_hydro"/>
</dbReference>
<feature type="compositionally biased region" description="Low complexity" evidence="1">
    <location>
        <begin position="316"/>
        <end position="347"/>
    </location>
</feature>
<dbReference type="AlphaFoldDB" id="A0A1N6NHN4"/>
<dbReference type="CDD" id="cd16278">
    <property type="entry name" value="metallo-hydrolase-like_MBL-fold"/>
    <property type="match status" value="1"/>
</dbReference>
<dbReference type="PANTHER" id="PTHR23131:SF0">
    <property type="entry name" value="ENDORIBONUCLEASE LACTB2"/>
    <property type="match status" value="1"/>
</dbReference>